<evidence type="ECO:0000256" key="11">
    <source>
        <dbReference type="ARBA" id="ARBA00023136"/>
    </source>
</evidence>
<keyword evidence="16" id="KW-1185">Reference proteome</keyword>
<evidence type="ECO:0000256" key="4">
    <source>
        <dbReference type="ARBA" id="ARBA00022448"/>
    </source>
</evidence>
<keyword evidence="9 14" id="KW-1133">Transmembrane helix</keyword>
<dbReference type="PANTHER" id="PTHR39476:SF1">
    <property type="entry name" value="NADH DEHYDROGENASE [UBIQUINONE] 1 BETA SUBCOMPLEX SUBUNIT 4"/>
    <property type="match status" value="1"/>
</dbReference>
<evidence type="ECO:0000256" key="14">
    <source>
        <dbReference type="SAM" id="Phobius"/>
    </source>
</evidence>
<evidence type="ECO:0000313" key="16">
    <source>
        <dbReference type="Proteomes" id="UP000007148"/>
    </source>
</evidence>
<keyword evidence="10" id="KW-0496">Mitochondrion</keyword>
<evidence type="ECO:0000256" key="10">
    <source>
        <dbReference type="ARBA" id="ARBA00023128"/>
    </source>
</evidence>
<evidence type="ECO:0000256" key="5">
    <source>
        <dbReference type="ARBA" id="ARBA00022660"/>
    </source>
</evidence>
<evidence type="ECO:0000256" key="8">
    <source>
        <dbReference type="ARBA" id="ARBA00022982"/>
    </source>
</evidence>
<dbReference type="GO" id="GO:0005743">
    <property type="term" value="C:mitochondrial inner membrane"/>
    <property type="evidence" value="ECO:0007669"/>
    <property type="project" value="UniProtKB-SubCell"/>
</dbReference>
<keyword evidence="8" id="KW-0249">Electron transport</keyword>
<keyword evidence="5" id="KW-0679">Respiratory chain</keyword>
<feature type="transmembrane region" description="Helical" evidence="14">
    <location>
        <begin position="38"/>
        <end position="54"/>
    </location>
</feature>
<dbReference type="OrthoDB" id="15108at2759"/>
<dbReference type="EMBL" id="CAFZ01000105">
    <property type="protein sequence ID" value="CCA71089.1"/>
    <property type="molecule type" value="Genomic_DNA"/>
</dbReference>
<evidence type="ECO:0000256" key="1">
    <source>
        <dbReference type="ARBA" id="ARBA00004434"/>
    </source>
</evidence>
<name>G4TIC3_SERID</name>
<evidence type="ECO:0000256" key="13">
    <source>
        <dbReference type="ARBA" id="ARBA00030987"/>
    </source>
</evidence>
<dbReference type="STRING" id="1109443.G4TIC3"/>
<comment type="caution">
    <text evidence="15">The sequence shown here is derived from an EMBL/GenBank/DDBJ whole genome shotgun (WGS) entry which is preliminary data.</text>
</comment>
<evidence type="ECO:0000256" key="9">
    <source>
        <dbReference type="ARBA" id="ARBA00022989"/>
    </source>
</evidence>
<comment type="similarity">
    <text evidence="2">Belongs to the complex I NDUFB4 subunit family.</text>
</comment>
<evidence type="ECO:0000313" key="15">
    <source>
        <dbReference type="EMBL" id="CCA71089.1"/>
    </source>
</evidence>
<dbReference type="Proteomes" id="UP000007148">
    <property type="component" value="Unassembled WGS sequence"/>
</dbReference>
<comment type="subcellular location">
    <subcellularLocation>
        <location evidence="1">Mitochondrion inner membrane</location>
        <topology evidence="1">Single-pass membrane protein</topology>
    </subcellularLocation>
</comment>
<keyword evidence="11 14" id="KW-0472">Membrane</keyword>
<organism evidence="15 16">
    <name type="scientific">Serendipita indica (strain DSM 11827)</name>
    <name type="common">Root endophyte fungus</name>
    <name type="synonym">Piriformospora indica</name>
    <dbReference type="NCBI Taxonomy" id="1109443"/>
    <lineage>
        <taxon>Eukaryota</taxon>
        <taxon>Fungi</taxon>
        <taxon>Dikarya</taxon>
        <taxon>Basidiomycota</taxon>
        <taxon>Agaricomycotina</taxon>
        <taxon>Agaricomycetes</taxon>
        <taxon>Sebacinales</taxon>
        <taxon>Serendipitaceae</taxon>
        <taxon>Serendipita</taxon>
    </lineage>
</organism>
<keyword evidence="7" id="KW-0999">Mitochondrion inner membrane</keyword>
<dbReference type="Pfam" id="PF07225">
    <property type="entry name" value="NDUF_B4"/>
    <property type="match status" value="1"/>
</dbReference>
<accession>G4TIC3</accession>
<dbReference type="PANTHER" id="PTHR39476">
    <property type="entry name" value="NADH:UBIQUINONE OXIDOREDUCTASE 6.6KD SUBUNIT"/>
    <property type="match status" value="1"/>
</dbReference>
<evidence type="ECO:0000256" key="7">
    <source>
        <dbReference type="ARBA" id="ARBA00022792"/>
    </source>
</evidence>
<dbReference type="InterPro" id="IPR009866">
    <property type="entry name" value="NADH_UbQ_OxRdtase_NDUFB4_su"/>
</dbReference>
<dbReference type="eggNOG" id="ENOG502S8RT">
    <property type="taxonomic scope" value="Eukaryota"/>
</dbReference>
<dbReference type="OMA" id="TMYQRFR"/>
<dbReference type="HOGENOM" id="CLU_183941_0_0_1"/>
<dbReference type="InParanoid" id="G4TIC3"/>
<reference evidence="15 16" key="1">
    <citation type="journal article" date="2011" name="PLoS Pathog.">
        <title>Endophytic Life Strategies Decoded by Genome and Transcriptome Analyses of the Mutualistic Root Symbiont Piriformospora indica.</title>
        <authorList>
            <person name="Zuccaro A."/>
            <person name="Lahrmann U."/>
            <person name="Guldener U."/>
            <person name="Langen G."/>
            <person name="Pfiffi S."/>
            <person name="Biedenkopf D."/>
            <person name="Wong P."/>
            <person name="Samans B."/>
            <person name="Grimm C."/>
            <person name="Basiewicz M."/>
            <person name="Murat C."/>
            <person name="Martin F."/>
            <person name="Kogel K.H."/>
        </authorList>
    </citation>
    <scope>NUCLEOTIDE SEQUENCE [LARGE SCALE GENOMIC DNA]</scope>
    <source>
        <strain evidence="15 16">DSM 11827</strain>
    </source>
</reference>
<protein>
    <recommendedName>
        <fullName evidence="3">NADH dehydrogenase [ubiquinone] 1 beta subcomplex subunit 4</fullName>
    </recommendedName>
    <alternativeName>
        <fullName evidence="12">Complex I-B15</fullName>
    </alternativeName>
    <alternativeName>
        <fullName evidence="13">NADH-ubiquinone oxidoreductase B15 subunit</fullName>
    </alternativeName>
</protein>
<proteinExistence type="inferred from homology"/>
<evidence type="ECO:0000256" key="6">
    <source>
        <dbReference type="ARBA" id="ARBA00022692"/>
    </source>
</evidence>
<sequence length="73" mass="8578">MGGGHNSLKHDPAIEKWYQMREDIYKGFRFTPYATRRVLLWGVAVPALTFYIVYDNANKWSFKGKTHGESLRR</sequence>
<dbReference type="AlphaFoldDB" id="G4TIC3"/>
<keyword evidence="4" id="KW-0813">Transport</keyword>
<gene>
    <name evidence="15" type="ORF">PIIN_05024</name>
</gene>
<evidence type="ECO:0000256" key="12">
    <source>
        <dbReference type="ARBA" id="ARBA00030212"/>
    </source>
</evidence>
<keyword evidence="6 14" id="KW-0812">Transmembrane</keyword>
<evidence type="ECO:0000256" key="3">
    <source>
        <dbReference type="ARBA" id="ARBA00018681"/>
    </source>
</evidence>
<evidence type="ECO:0000256" key="2">
    <source>
        <dbReference type="ARBA" id="ARBA00007260"/>
    </source>
</evidence>